<name>A0ABS9V9C8_9BACT</name>
<protein>
    <submittedName>
        <fullName evidence="1">Uncharacterized protein</fullName>
    </submittedName>
</protein>
<dbReference type="Proteomes" id="UP001165430">
    <property type="component" value="Unassembled WGS sequence"/>
</dbReference>
<keyword evidence="2" id="KW-1185">Reference proteome</keyword>
<dbReference type="RefSeq" id="WP_241410259.1">
    <property type="nucleotide sequence ID" value="NZ_JAKZGO010000003.1"/>
</dbReference>
<accession>A0ABS9V9C8</accession>
<evidence type="ECO:0000313" key="2">
    <source>
        <dbReference type="Proteomes" id="UP001165430"/>
    </source>
</evidence>
<proteinExistence type="predicted"/>
<gene>
    <name evidence="1" type="ORF">MM213_04380</name>
</gene>
<comment type="caution">
    <text evidence="1">The sequence shown here is derived from an EMBL/GenBank/DDBJ whole genome shotgun (WGS) entry which is preliminary data.</text>
</comment>
<evidence type="ECO:0000313" key="1">
    <source>
        <dbReference type="EMBL" id="MCH7412710.1"/>
    </source>
</evidence>
<reference evidence="1" key="1">
    <citation type="submission" date="2022-03" db="EMBL/GenBank/DDBJ databases">
        <title>De novo assembled genomes of Belliella spp. (Cyclobacteriaceae) strains.</title>
        <authorList>
            <person name="Szabo A."/>
            <person name="Korponai K."/>
            <person name="Felfoldi T."/>
        </authorList>
    </citation>
    <scope>NUCLEOTIDE SEQUENCE</scope>
    <source>
        <strain evidence="1">DSM 111903</strain>
    </source>
</reference>
<sequence length="82" mass="9296">MKNLKQYLSAFLVMVVFFATLAISIIEVSAFDDTKPQTCRSECVRDEEAVCSIWTVDPENEPIWGSCVHWRKKDGGSIEPVE</sequence>
<organism evidence="1 2">
    <name type="scientific">Belliella alkalica</name>
    <dbReference type="NCBI Taxonomy" id="1730871"/>
    <lineage>
        <taxon>Bacteria</taxon>
        <taxon>Pseudomonadati</taxon>
        <taxon>Bacteroidota</taxon>
        <taxon>Cytophagia</taxon>
        <taxon>Cytophagales</taxon>
        <taxon>Cyclobacteriaceae</taxon>
        <taxon>Belliella</taxon>
    </lineage>
</organism>
<dbReference type="EMBL" id="JAKZGO010000003">
    <property type="protein sequence ID" value="MCH7412710.1"/>
    <property type="molecule type" value="Genomic_DNA"/>
</dbReference>